<sequence>MIRRGAKDKLTSYLYILYFCGFVNILAILDLVFFQVLPNLVWREFFYSLGSAGARIYYMILFGCEIFILLCEAFIAVSRYLTFIRSDLTSNYWNTDRIKYWLLAIVGVSVAYASTYFFCDFWTAWDADKKVRFEFASGNLDWVAFSMFFPFTVATISFLCCLYCYWKVATILRGSQTGLTRPTAVKMCLSSAIISFGSFLSLLVRIVNHLSYVILQHDLIPYAIFYLIVRVGALIATCGNPWILIALFPTVREKAFPCWKRNTTTAVGMVSTIPAKANYQSMTVTHNK</sequence>
<keyword evidence="3" id="KW-1185">Reference proteome</keyword>
<protein>
    <submittedName>
        <fullName evidence="2">Uncharacterized protein</fullName>
    </submittedName>
</protein>
<dbReference type="Proteomes" id="UP001176961">
    <property type="component" value="Unassembled WGS sequence"/>
</dbReference>
<keyword evidence="1" id="KW-0812">Transmembrane</keyword>
<dbReference type="Gene3D" id="1.20.1070.10">
    <property type="entry name" value="Rhodopsin 7-helix transmembrane proteins"/>
    <property type="match status" value="1"/>
</dbReference>
<feature type="transmembrane region" description="Helical" evidence="1">
    <location>
        <begin position="56"/>
        <end position="77"/>
    </location>
</feature>
<accession>A0AA36MGH9</accession>
<evidence type="ECO:0000313" key="3">
    <source>
        <dbReference type="Proteomes" id="UP001176961"/>
    </source>
</evidence>
<feature type="transmembrane region" description="Helical" evidence="1">
    <location>
        <begin position="98"/>
        <end position="123"/>
    </location>
</feature>
<keyword evidence="1" id="KW-1133">Transmembrane helix</keyword>
<feature type="transmembrane region" description="Helical" evidence="1">
    <location>
        <begin position="143"/>
        <end position="166"/>
    </location>
</feature>
<evidence type="ECO:0000256" key="1">
    <source>
        <dbReference type="SAM" id="Phobius"/>
    </source>
</evidence>
<feature type="transmembrane region" description="Helical" evidence="1">
    <location>
        <begin position="12"/>
        <end position="36"/>
    </location>
</feature>
<dbReference type="EMBL" id="CATQJL010000316">
    <property type="protein sequence ID" value="CAJ0608422.1"/>
    <property type="molecule type" value="Genomic_DNA"/>
</dbReference>
<feature type="transmembrane region" description="Helical" evidence="1">
    <location>
        <begin position="187"/>
        <end position="207"/>
    </location>
</feature>
<organism evidence="2 3">
    <name type="scientific">Cylicocyclus nassatus</name>
    <name type="common">Nematode worm</name>
    <dbReference type="NCBI Taxonomy" id="53992"/>
    <lineage>
        <taxon>Eukaryota</taxon>
        <taxon>Metazoa</taxon>
        <taxon>Ecdysozoa</taxon>
        <taxon>Nematoda</taxon>
        <taxon>Chromadorea</taxon>
        <taxon>Rhabditida</taxon>
        <taxon>Rhabditina</taxon>
        <taxon>Rhabditomorpha</taxon>
        <taxon>Strongyloidea</taxon>
        <taxon>Strongylidae</taxon>
        <taxon>Cylicocyclus</taxon>
    </lineage>
</organism>
<dbReference type="Pfam" id="PF10323">
    <property type="entry name" value="7TM_GPCR_Srv"/>
    <property type="match status" value="1"/>
</dbReference>
<gene>
    <name evidence="2" type="ORF">CYNAS_LOCUS20405</name>
</gene>
<dbReference type="SUPFAM" id="SSF81321">
    <property type="entry name" value="Family A G protein-coupled receptor-like"/>
    <property type="match status" value="1"/>
</dbReference>
<dbReference type="AlphaFoldDB" id="A0AA36MGH9"/>
<dbReference type="InterPro" id="IPR019426">
    <property type="entry name" value="7TM_GPCR_serpentine_rcpt_Srv"/>
</dbReference>
<reference evidence="2" key="1">
    <citation type="submission" date="2023-07" db="EMBL/GenBank/DDBJ databases">
        <authorList>
            <consortium name="CYATHOMIX"/>
        </authorList>
    </citation>
    <scope>NUCLEOTIDE SEQUENCE</scope>
    <source>
        <strain evidence="2">N/A</strain>
    </source>
</reference>
<comment type="caution">
    <text evidence="2">The sequence shown here is derived from an EMBL/GenBank/DDBJ whole genome shotgun (WGS) entry which is preliminary data.</text>
</comment>
<evidence type="ECO:0000313" key="2">
    <source>
        <dbReference type="EMBL" id="CAJ0608422.1"/>
    </source>
</evidence>
<keyword evidence="1" id="KW-0472">Membrane</keyword>
<feature type="transmembrane region" description="Helical" evidence="1">
    <location>
        <begin position="219"/>
        <end position="247"/>
    </location>
</feature>
<proteinExistence type="predicted"/>
<name>A0AA36MGH9_CYLNA</name>